<evidence type="ECO:0000256" key="6">
    <source>
        <dbReference type="ARBA" id="ARBA00022490"/>
    </source>
</evidence>
<dbReference type="PANTHER" id="PTHR10683">
    <property type="entry name" value="TRANSALDOLASE"/>
    <property type="match status" value="1"/>
</dbReference>
<comment type="similarity">
    <text evidence="4 11">Belongs to the transaldolase family. Type 2 subfamily.</text>
</comment>
<evidence type="ECO:0000256" key="11">
    <source>
        <dbReference type="HAMAP-Rule" id="MF_00493"/>
    </source>
</evidence>
<evidence type="ECO:0000256" key="8">
    <source>
        <dbReference type="ARBA" id="ARBA00023126"/>
    </source>
</evidence>
<keyword evidence="6 11" id="KW-0963">Cytoplasm</keyword>
<dbReference type="InterPro" id="IPR001585">
    <property type="entry name" value="TAL/FSA"/>
</dbReference>
<evidence type="ECO:0000256" key="2">
    <source>
        <dbReference type="ARBA" id="ARBA00004496"/>
    </source>
</evidence>
<comment type="subcellular location">
    <subcellularLocation>
        <location evidence="2 11">Cytoplasm</location>
    </subcellularLocation>
</comment>
<evidence type="ECO:0000256" key="7">
    <source>
        <dbReference type="ARBA" id="ARBA00022679"/>
    </source>
</evidence>
<dbReference type="GO" id="GO:0005737">
    <property type="term" value="C:cytoplasm"/>
    <property type="evidence" value="ECO:0007669"/>
    <property type="project" value="UniProtKB-SubCell"/>
</dbReference>
<dbReference type="PROSITE" id="PS01054">
    <property type="entry name" value="TRANSALDOLASE_1"/>
    <property type="match status" value="1"/>
</dbReference>
<dbReference type="PIRSF" id="PIRSF036915">
    <property type="entry name" value="Trnald_Bac_Plnt"/>
    <property type="match status" value="1"/>
</dbReference>
<evidence type="ECO:0000256" key="4">
    <source>
        <dbReference type="ARBA" id="ARBA00008426"/>
    </source>
</evidence>
<comment type="pathway">
    <text evidence="3 11">Carbohydrate degradation; pentose phosphate pathway; D-glyceraldehyde 3-phosphate and beta-D-fructose 6-phosphate from D-ribose 5-phosphate and D-xylulose 5-phosphate (non-oxidative stage): step 2/3.</text>
</comment>
<feature type="active site" description="Schiff-base intermediate with substrate" evidence="11">
    <location>
        <position position="159"/>
    </location>
</feature>
<dbReference type="EMBL" id="CP031264">
    <property type="protein sequence ID" value="AXI78503.1"/>
    <property type="molecule type" value="Genomic_DNA"/>
</dbReference>
<name>A0A345SXP8_9ACTN</name>
<evidence type="ECO:0000313" key="13">
    <source>
        <dbReference type="EMBL" id="AXI78503.1"/>
    </source>
</evidence>
<dbReference type="NCBIfam" id="TIGR00876">
    <property type="entry name" value="tal_mycobact"/>
    <property type="match status" value="1"/>
</dbReference>
<dbReference type="UniPathway" id="UPA00115">
    <property type="reaction ID" value="UER00414"/>
</dbReference>
<evidence type="ECO:0000256" key="12">
    <source>
        <dbReference type="SAM" id="MobiDB-lite"/>
    </source>
</evidence>
<dbReference type="InterPro" id="IPR018225">
    <property type="entry name" value="Transaldolase_AS"/>
</dbReference>
<feature type="region of interest" description="Disordered" evidence="12">
    <location>
        <begin position="1"/>
        <end position="23"/>
    </location>
</feature>
<dbReference type="GO" id="GO:0004801">
    <property type="term" value="F:transaldolase activity"/>
    <property type="evidence" value="ECO:0007669"/>
    <property type="project" value="UniProtKB-UniRule"/>
</dbReference>
<evidence type="ECO:0000313" key="14">
    <source>
        <dbReference type="Proteomes" id="UP000249340"/>
    </source>
</evidence>
<organism evidence="13 14">
    <name type="scientific">Peterkaempfera bronchialis</name>
    <dbReference type="NCBI Taxonomy" id="2126346"/>
    <lineage>
        <taxon>Bacteria</taxon>
        <taxon>Bacillati</taxon>
        <taxon>Actinomycetota</taxon>
        <taxon>Actinomycetes</taxon>
        <taxon>Kitasatosporales</taxon>
        <taxon>Streptomycetaceae</taxon>
        <taxon>Peterkaempfera</taxon>
    </lineage>
</organism>
<comment type="function">
    <text evidence="1 11">Transaldolase is important for the balance of metabolites in the pentose-phosphate pathway.</text>
</comment>
<dbReference type="HAMAP" id="MF_00493">
    <property type="entry name" value="Transaldolase_2"/>
    <property type="match status" value="1"/>
</dbReference>
<comment type="catalytic activity">
    <reaction evidence="10 11">
        <text>D-sedoheptulose 7-phosphate + D-glyceraldehyde 3-phosphate = D-erythrose 4-phosphate + beta-D-fructose 6-phosphate</text>
        <dbReference type="Rhea" id="RHEA:17053"/>
        <dbReference type="ChEBI" id="CHEBI:16897"/>
        <dbReference type="ChEBI" id="CHEBI:57483"/>
        <dbReference type="ChEBI" id="CHEBI:57634"/>
        <dbReference type="ChEBI" id="CHEBI:59776"/>
        <dbReference type="EC" id="2.2.1.2"/>
    </reaction>
</comment>
<dbReference type="EC" id="2.2.1.2" evidence="5 11"/>
<dbReference type="InterPro" id="IPR004732">
    <property type="entry name" value="Transaldolase_2"/>
</dbReference>
<accession>A0A345SXP8</accession>
<dbReference type="Pfam" id="PF00923">
    <property type="entry name" value="TAL_FSA"/>
    <property type="match status" value="1"/>
</dbReference>
<dbReference type="GO" id="GO:0006098">
    <property type="term" value="P:pentose-phosphate shunt"/>
    <property type="evidence" value="ECO:0007669"/>
    <property type="project" value="UniProtKB-UniRule"/>
</dbReference>
<dbReference type="AlphaFoldDB" id="A0A345SXP8"/>
<gene>
    <name evidence="11 13" type="primary">tal</name>
    <name evidence="13" type="ORF">C7M71_014760</name>
</gene>
<evidence type="ECO:0000256" key="9">
    <source>
        <dbReference type="ARBA" id="ARBA00023270"/>
    </source>
</evidence>
<evidence type="ECO:0000256" key="3">
    <source>
        <dbReference type="ARBA" id="ARBA00004857"/>
    </source>
</evidence>
<dbReference type="GO" id="GO:0005975">
    <property type="term" value="P:carbohydrate metabolic process"/>
    <property type="evidence" value="ECO:0007669"/>
    <property type="project" value="InterPro"/>
</dbReference>
<evidence type="ECO:0000256" key="10">
    <source>
        <dbReference type="ARBA" id="ARBA00048810"/>
    </source>
</evidence>
<keyword evidence="9 11" id="KW-0704">Schiff base</keyword>
<evidence type="ECO:0000256" key="5">
    <source>
        <dbReference type="ARBA" id="ARBA00013151"/>
    </source>
</evidence>
<reference evidence="14" key="1">
    <citation type="submission" date="2018-07" db="EMBL/GenBank/DDBJ databases">
        <title>Streptacidiphilus bronchialis DSM 106435 chromosome.</title>
        <authorList>
            <person name="Batra D."/>
            <person name="Gulvik C.A."/>
        </authorList>
    </citation>
    <scope>NUCLEOTIDE SEQUENCE [LARGE SCALE GENOMIC DNA]</scope>
    <source>
        <strain evidence="14">DSM 106435</strain>
    </source>
</reference>
<proteinExistence type="inferred from homology"/>
<dbReference type="KEGG" id="stri:C7M71_014760"/>
<protein>
    <recommendedName>
        <fullName evidence="5 11">Transaldolase</fullName>
        <ecNumber evidence="5 11">2.2.1.2</ecNumber>
    </recommendedName>
</protein>
<keyword evidence="8 11" id="KW-0570">Pentose shunt</keyword>
<evidence type="ECO:0000256" key="1">
    <source>
        <dbReference type="ARBA" id="ARBA00003518"/>
    </source>
</evidence>
<keyword evidence="7 11" id="KW-0808">Transferase</keyword>
<sequence>MRSSDPAVKDVKETSIGPATPGDLRPLVAEGVSPWLDGIHRDLITSGSLARLIEETGLRGATSNPAVLAGWLRHDSAYLDQLTRLAAHEVSVEGAVWAASVHDLRLACDALHPVFEETHGYDGLVSMDMDPRMAHDPAATTAEAVELARAVDRPNMLVKIPATAEGLVAIRDCIGLGIGVHATGVFSVQRYGQVADAYFAGLERALAAGRQLSAIPSVASLPVDRADDEIDSRLGAVGSEDALALRGQAALATARLMYRVYEERLGSARWRALRASGARPQRLMWTDSTLESPPLARTRYVEVLISWGTVHAMTQPIVEEAARYLRLRGDTLMGQHEAAQGVLDKLGRLGISYDAVVRKLESTSVTSLVDSWLRLLEAVGAQLRAAAVNPSPARPRPGGPATPGTPAHAESADS</sequence>
<dbReference type="OrthoDB" id="9809101at2"/>
<dbReference type="PANTHER" id="PTHR10683:SF31">
    <property type="entry name" value="TRANSALDOLASE"/>
    <property type="match status" value="1"/>
</dbReference>
<dbReference type="SUPFAM" id="SSF51569">
    <property type="entry name" value="Aldolase"/>
    <property type="match status" value="1"/>
</dbReference>
<keyword evidence="14" id="KW-1185">Reference proteome</keyword>
<feature type="region of interest" description="Disordered" evidence="12">
    <location>
        <begin position="387"/>
        <end position="414"/>
    </location>
</feature>
<dbReference type="Gene3D" id="3.20.20.70">
    <property type="entry name" value="Aldolase class I"/>
    <property type="match status" value="1"/>
</dbReference>
<dbReference type="InterPro" id="IPR013785">
    <property type="entry name" value="Aldolase_TIM"/>
</dbReference>
<dbReference type="Proteomes" id="UP000249340">
    <property type="component" value="Chromosome"/>
</dbReference>